<accession>A0A7J6MQY1</accession>
<feature type="region of interest" description="Disordered" evidence="1">
    <location>
        <begin position="277"/>
        <end position="314"/>
    </location>
</feature>
<reference evidence="2 3" key="1">
    <citation type="submission" date="2020-04" db="EMBL/GenBank/DDBJ databases">
        <title>Perkinsus chesapeaki whole genome sequence.</title>
        <authorList>
            <person name="Bogema D.R."/>
        </authorList>
    </citation>
    <scope>NUCLEOTIDE SEQUENCE [LARGE SCALE GENOMIC DNA]</scope>
    <source>
        <strain evidence="2">ATCC PRA-425</strain>
    </source>
</reference>
<comment type="caution">
    <text evidence="2">The sequence shown here is derived from an EMBL/GenBank/DDBJ whole genome shotgun (WGS) entry which is preliminary data.</text>
</comment>
<name>A0A7J6MQY1_PERCH</name>
<dbReference type="OrthoDB" id="10292544at2759"/>
<feature type="compositionally biased region" description="Acidic residues" evidence="1">
    <location>
        <begin position="298"/>
        <end position="308"/>
    </location>
</feature>
<dbReference type="EMBL" id="JAAPAO010000072">
    <property type="protein sequence ID" value="KAF4673975.1"/>
    <property type="molecule type" value="Genomic_DNA"/>
</dbReference>
<proteinExistence type="predicted"/>
<feature type="compositionally biased region" description="Basic and acidic residues" evidence="1">
    <location>
        <begin position="277"/>
        <end position="288"/>
    </location>
</feature>
<evidence type="ECO:0000313" key="2">
    <source>
        <dbReference type="EMBL" id="KAF4673975.1"/>
    </source>
</evidence>
<keyword evidence="3" id="KW-1185">Reference proteome</keyword>
<gene>
    <name evidence="2" type="ORF">FOL47_009893</name>
</gene>
<dbReference type="Proteomes" id="UP000591131">
    <property type="component" value="Unassembled WGS sequence"/>
</dbReference>
<sequence length="314" mass="35069">MLKRNGTSSSSSSTMTLSTVPLPAVHMFLTALTDEGFFRSTKENTFLEWKASDECRGKLVILARPEKDNYQKMRSVQLCARDCEGPIEREAMENILVYLSSELTISNCVDHAARARRDPKIGGYLGVRTGATISRRVKVQRKERRLFPTLRTSEIDDWRDGIEKDILAASADFGEVAPIYCPLCCSLLDNVRVFAGHVVGDDHRKRLQRTLNERPSGRILTAEIRLTDGGQPLVARVDLIGNNVIPEKNVPALKRENLNAGWERVEKPVGVSGAEISRKVGMPEEGRRSQFNAPVVEVQEEDDDDDDVSIMSLD</sequence>
<evidence type="ECO:0000313" key="3">
    <source>
        <dbReference type="Proteomes" id="UP000591131"/>
    </source>
</evidence>
<dbReference type="AlphaFoldDB" id="A0A7J6MQY1"/>
<protein>
    <submittedName>
        <fullName evidence="2">Uncharacterized protein</fullName>
    </submittedName>
</protein>
<evidence type="ECO:0000256" key="1">
    <source>
        <dbReference type="SAM" id="MobiDB-lite"/>
    </source>
</evidence>
<organism evidence="2 3">
    <name type="scientific">Perkinsus chesapeaki</name>
    <name type="common">Clam parasite</name>
    <name type="synonym">Perkinsus andrewsi</name>
    <dbReference type="NCBI Taxonomy" id="330153"/>
    <lineage>
        <taxon>Eukaryota</taxon>
        <taxon>Sar</taxon>
        <taxon>Alveolata</taxon>
        <taxon>Perkinsozoa</taxon>
        <taxon>Perkinsea</taxon>
        <taxon>Perkinsida</taxon>
        <taxon>Perkinsidae</taxon>
        <taxon>Perkinsus</taxon>
    </lineage>
</organism>